<dbReference type="SUPFAM" id="SSF48403">
    <property type="entry name" value="Ankyrin repeat"/>
    <property type="match status" value="1"/>
</dbReference>
<dbReference type="InterPro" id="IPR036770">
    <property type="entry name" value="Ankyrin_rpt-contain_sf"/>
</dbReference>
<keyword evidence="2 3" id="KW-0040">ANK repeat</keyword>
<feature type="repeat" description="ANK" evidence="3">
    <location>
        <begin position="981"/>
        <end position="1013"/>
    </location>
</feature>
<protein>
    <submittedName>
        <fullName evidence="7">Uncharacterized protein</fullName>
    </submittedName>
</protein>
<dbReference type="Pfam" id="PF22939">
    <property type="entry name" value="WHD_GPIID"/>
    <property type="match status" value="1"/>
</dbReference>
<dbReference type="InterPro" id="IPR054471">
    <property type="entry name" value="GPIID_WHD"/>
</dbReference>
<dbReference type="Pfam" id="PF24809">
    <property type="entry name" value="DUF7708"/>
    <property type="match status" value="1"/>
</dbReference>
<dbReference type="EMBL" id="JAFEKC020000025">
    <property type="protein sequence ID" value="KAK0507035.1"/>
    <property type="molecule type" value="Genomic_DNA"/>
</dbReference>
<dbReference type="InterPro" id="IPR050889">
    <property type="entry name" value="Dendritic_Spine_Reg/Scaffold"/>
</dbReference>
<dbReference type="PROSITE" id="PS50297">
    <property type="entry name" value="ANK_REP_REGION"/>
    <property type="match status" value="5"/>
</dbReference>
<feature type="repeat" description="ANK" evidence="3">
    <location>
        <begin position="1014"/>
        <end position="1046"/>
    </location>
</feature>
<evidence type="ECO:0000259" key="4">
    <source>
        <dbReference type="Pfam" id="PF22939"/>
    </source>
</evidence>
<accession>A0AA39QS35</accession>
<dbReference type="Gene3D" id="1.25.40.20">
    <property type="entry name" value="Ankyrin repeat-containing domain"/>
    <property type="match status" value="3"/>
</dbReference>
<evidence type="ECO:0000256" key="3">
    <source>
        <dbReference type="PROSITE-ProRule" id="PRU00023"/>
    </source>
</evidence>
<feature type="repeat" description="ANK" evidence="3">
    <location>
        <begin position="1047"/>
        <end position="1079"/>
    </location>
</feature>
<sequence length="1313" mass="148564">MNPVSSALAKDDAPNSLVSQRIPVTEVLHETDLWSKATKLLSDEDQQQIGSSEIGKLDALKDILVITHEKQALSNQKQWKLKRKDGREIVLRDVFNKITDSINKFKEVGDMLVQYDPAHTAIPWAVVRFVLQAAVNESQTHTAMFDGLECVSRLVTRYALVEAMYLKGRSLLEEQLCNALTRVYASILVFLAHSKRYFVRCTSARLARGVFQTPEMSVGRYVEKINSEQAVVESVAVLINAEHLRDVSKFMEGRTTELLGSMSDLSLQVKSLTTSFQKHLSEDIRREQLLQWIDAIFTDHEYERALVARVQGTCEWILERAEIQEWMTLTSDSSAASILWIFGYPGFGKTILAAWLTEYLRHTKHEELSYFFCYFGDENLRQPLNILRSWISQLIKTNDKALEIVRETYTGKYPKAFDLGNLKRATELDLWLLFKRLNVGLVGLIFMIDGFDECVKDEMDPRNHTLLDARERFLKALEESIEHTNARILIISRESADLRNRYRRALHSRKPSSPSWLAYRITREDTQNDIGLYTRAIVNDVLHKRTNDLKNDIVVRLVEKCDGMFLYLRRIQPRLKSKSTMSAGKLRAIIEDMPRGLNEAYDRDLQTICGLDNEDRERALSILRWVFYAARPLTVRELAEALLISVNDDGSVDNWLPQDDLPESWDEDYTDEQIMGLCGSLIDIRGGETGNSVENQTVHFVHFSVKEYLLGTVDIEIPVVKDCFTDHSRAQELITKTCLRYLCLKDFQQAAHSTTTQFNTRAKKYAFLNYAALYMPIHLLRAQPLSQSIVNLCNALLDPSESRWLAFSEVHGAWSCGNLEQFMEKFRNFYPNPLYYASSLGMFETVKYLLGCGLDINITGGNLATPLQGAAYFGHTDMVRLLLDHGADADLFNFTSDYSNALQAAAARGHECVVNMLLDHDAAAIPRRSSSVELLHDRRVDTNAHDCEQGMPLQRATNSGNPEISRKLLSHRASVSQPSKNGGTALHMAASAGHLTSVKALLDAGADVSQPNIYGHTALHLAAWFGHSTSMKLILDAGTDVSQADKWGHTALHVAAMFGHLASTKVLLDAGADVNQRSYGAETALYMSIRKRHAEIAKVLIEAGADPHIIDYFGRNCFDWIASLRLDVPLLQVTIPQTKNPVTVMDMYHQGILSALGKTNRFFVTKAARTTQEEDIDYRLLGRLLLFQNRTQDACTALERDMQRVREHGLDHFPCAICDMCDVPVPRKGEVDGVYFVCTRCTEVDLCPTCMEEYQTTRKSDREGTELCENHEFLKVPSDGWQDVPAGKVNKQGEKEDEWLARLAIKDGDEPRD</sequence>
<reference evidence="7" key="1">
    <citation type="submission" date="2023-03" db="EMBL/GenBank/DDBJ databases">
        <title>Complete genome of Cladonia borealis.</title>
        <authorList>
            <person name="Park H."/>
        </authorList>
    </citation>
    <scope>NUCLEOTIDE SEQUENCE</scope>
    <source>
        <strain evidence="7">ANT050790</strain>
    </source>
</reference>
<dbReference type="PRINTS" id="PR01415">
    <property type="entry name" value="ANKYRIN"/>
</dbReference>
<gene>
    <name evidence="7" type="ORF">JMJ35_010493</name>
</gene>
<feature type="repeat" description="ANK" evidence="3">
    <location>
        <begin position="1080"/>
        <end position="1112"/>
    </location>
</feature>
<dbReference type="Pfam" id="PF00023">
    <property type="entry name" value="Ank"/>
    <property type="match status" value="1"/>
</dbReference>
<comment type="caution">
    <text evidence="7">The sequence shown here is derived from an EMBL/GenBank/DDBJ whole genome shotgun (WGS) entry which is preliminary data.</text>
</comment>
<feature type="domain" description="GPI inositol-deacylase winged helix" evidence="4">
    <location>
        <begin position="616"/>
        <end position="710"/>
    </location>
</feature>
<evidence type="ECO:0000313" key="7">
    <source>
        <dbReference type="EMBL" id="KAK0507035.1"/>
    </source>
</evidence>
<evidence type="ECO:0000256" key="2">
    <source>
        <dbReference type="ARBA" id="ARBA00023043"/>
    </source>
</evidence>
<feature type="domain" description="DUF7708" evidence="5">
    <location>
        <begin position="94"/>
        <end position="237"/>
    </location>
</feature>
<dbReference type="PROSITE" id="PS50088">
    <property type="entry name" value="ANK_REPEAT"/>
    <property type="match status" value="5"/>
</dbReference>
<proteinExistence type="predicted"/>
<evidence type="ECO:0000313" key="8">
    <source>
        <dbReference type="Proteomes" id="UP001166286"/>
    </source>
</evidence>
<dbReference type="Proteomes" id="UP001166286">
    <property type="component" value="Unassembled WGS sequence"/>
</dbReference>
<dbReference type="Pfam" id="PF24883">
    <property type="entry name" value="NPHP3_N"/>
    <property type="match status" value="1"/>
</dbReference>
<dbReference type="InterPro" id="IPR002110">
    <property type="entry name" value="Ankyrin_rpt"/>
</dbReference>
<dbReference type="PANTHER" id="PTHR24166">
    <property type="entry name" value="ROLLING PEBBLES, ISOFORM B"/>
    <property type="match status" value="1"/>
</dbReference>
<evidence type="ECO:0000259" key="6">
    <source>
        <dbReference type="Pfam" id="PF24883"/>
    </source>
</evidence>
<evidence type="ECO:0000256" key="1">
    <source>
        <dbReference type="ARBA" id="ARBA00022737"/>
    </source>
</evidence>
<name>A0AA39QS35_9LECA</name>
<feature type="domain" description="Nephrocystin 3-like N-terminal" evidence="6">
    <location>
        <begin position="312"/>
        <end position="493"/>
    </location>
</feature>
<organism evidence="7 8">
    <name type="scientific">Cladonia borealis</name>
    <dbReference type="NCBI Taxonomy" id="184061"/>
    <lineage>
        <taxon>Eukaryota</taxon>
        <taxon>Fungi</taxon>
        <taxon>Dikarya</taxon>
        <taxon>Ascomycota</taxon>
        <taxon>Pezizomycotina</taxon>
        <taxon>Lecanoromycetes</taxon>
        <taxon>OSLEUM clade</taxon>
        <taxon>Lecanoromycetidae</taxon>
        <taxon>Lecanorales</taxon>
        <taxon>Lecanorineae</taxon>
        <taxon>Cladoniaceae</taxon>
        <taxon>Cladonia</taxon>
    </lineage>
</organism>
<dbReference type="InterPro" id="IPR056884">
    <property type="entry name" value="NPHP3-like_N"/>
</dbReference>
<keyword evidence="8" id="KW-1185">Reference proteome</keyword>
<dbReference type="InterPro" id="IPR056125">
    <property type="entry name" value="DUF7708"/>
</dbReference>
<keyword evidence="1" id="KW-0677">Repeat</keyword>
<dbReference type="PANTHER" id="PTHR24166:SF48">
    <property type="entry name" value="PROTEIN VAPYRIN"/>
    <property type="match status" value="1"/>
</dbReference>
<evidence type="ECO:0000259" key="5">
    <source>
        <dbReference type="Pfam" id="PF24809"/>
    </source>
</evidence>
<feature type="repeat" description="ANK" evidence="3">
    <location>
        <begin position="862"/>
        <end position="894"/>
    </location>
</feature>
<dbReference type="Pfam" id="PF12796">
    <property type="entry name" value="Ank_2"/>
    <property type="match status" value="2"/>
</dbReference>
<dbReference type="SMART" id="SM00248">
    <property type="entry name" value="ANK"/>
    <property type="match status" value="8"/>
</dbReference>
<dbReference type="InterPro" id="IPR027417">
    <property type="entry name" value="P-loop_NTPase"/>
</dbReference>
<dbReference type="SUPFAM" id="SSF52540">
    <property type="entry name" value="P-loop containing nucleoside triphosphate hydrolases"/>
    <property type="match status" value="1"/>
</dbReference>
<dbReference type="Gene3D" id="3.40.50.300">
    <property type="entry name" value="P-loop containing nucleotide triphosphate hydrolases"/>
    <property type="match status" value="1"/>
</dbReference>